<evidence type="ECO:0000313" key="3">
    <source>
        <dbReference type="Proteomes" id="UP000287601"/>
    </source>
</evidence>
<dbReference type="EMBL" id="CP035281">
    <property type="protein sequence ID" value="QAT43829.1"/>
    <property type="molecule type" value="Genomic_DNA"/>
</dbReference>
<dbReference type="AlphaFoldDB" id="A0A410PY12"/>
<sequence>MYKNLGNHLFLPEGDDYSKKEFDKDAEEIVSAGNSVLRELRIQQAAEQTARLKSAPQKTNTLHKNHDKEQKKMTYKEIFDEMAANK</sequence>
<dbReference type="RefSeq" id="WP_128746537.1">
    <property type="nucleotide sequence ID" value="NZ_CP035281.1"/>
</dbReference>
<gene>
    <name evidence="2" type="ORF">EQM06_11690</name>
</gene>
<dbReference type="Proteomes" id="UP000287601">
    <property type="component" value="Chromosome"/>
</dbReference>
<name>A0A410PY12_9FIRM</name>
<proteinExistence type="predicted"/>
<evidence type="ECO:0000256" key="1">
    <source>
        <dbReference type="SAM" id="MobiDB-lite"/>
    </source>
</evidence>
<evidence type="ECO:0000313" key="2">
    <source>
        <dbReference type="EMBL" id="QAT43829.1"/>
    </source>
</evidence>
<feature type="region of interest" description="Disordered" evidence="1">
    <location>
        <begin position="50"/>
        <end position="72"/>
    </location>
</feature>
<accession>A0A410PY12</accession>
<reference evidence="2 3" key="1">
    <citation type="submission" date="2019-01" db="EMBL/GenBank/DDBJ databases">
        <title>Draft genomes of a novel of Aminipila strains.</title>
        <authorList>
            <person name="Ma S."/>
        </authorList>
    </citation>
    <scope>NUCLEOTIDE SEQUENCE [LARGE SCALE GENOMIC DNA]</scope>
    <source>
        <strain evidence="3">JN-39</strain>
    </source>
</reference>
<organism evidence="2 3">
    <name type="scientific">Aminipila luticellarii</name>
    <dbReference type="NCBI Taxonomy" id="2507160"/>
    <lineage>
        <taxon>Bacteria</taxon>
        <taxon>Bacillati</taxon>
        <taxon>Bacillota</taxon>
        <taxon>Clostridia</taxon>
        <taxon>Peptostreptococcales</taxon>
        <taxon>Anaerovoracaceae</taxon>
        <taxon>Aminipila</taxon>
    </lineage>
</organism>
<dbReference type="KEGG" id="amij:EQM06_11690"/>
<protein>
    <submittedName>
        <fullName evidence="2">Uncharacterized protein</fullName>
    </submittedName>
</protein>
<keyword evidence="3" id="KW-1185">Reference proteome</keyword>